<protein>
    <recommendedName>
        <fullName evidence="3">DUF1330 domain-containing protein</fullName>
    </recommendedName>
</protein>
<reference evidence="1" key="1">
    <citation type="submission" date="2019-12" db="EMBL/GenBank/DDBJ databases">
        <title>Comparative genomics gives insights into the taxonomy of the Azoarcus-Aromatoleum group and reveals separate origins of nif in the plant-associated Azoarcus and non-plant-associated Aromatoleum sub-groups.</title>
        <authorList>
            <person name="Lafos M."/>
            <person name="Maluk M."/>
            <person name="Batista M."/>
            <person name="Junghare M."/>
            <person name="Carmona M."/>
            <person name="Faoro H."/>
            <person name="Cruz L.M."/>
            <person name="Battistoni F."/>
            <person name="De Souza E."/>
            <person name="Pedrosa F."/>
            <person name="Chen W.-M."/>
            <person name="Poole P.S."/>
            <person name="Dixon R.A."/>
            <person name="James E.K."/>
        </authorList>
    </citation>
    <scope>NUCLEOTIDE SEQUENCE</scope>
    <source>
        <strain evidence="1">U120</strain>
    </source>
</reference>
<evidence type="ECO:0000313" key="2">
    <source>
        <dbReference type="Proteomes" id="UP000601990"/>
    </source>
</evidence>
<proteinExistence type="predicted"/>
<organism evidence="1 2">
    <name type="scientific">Aromatoleum buckelii</name>
    <dbReference type="NCBI Taxonomy" id="200254"/>
    <lineage>
        <taxon>Bacteria</taxon>
        <taxon>Pseudomonadati</taxon>
        <taxon>Pseudomonadota</taxon>
        <taxon>Betaproteobacteria</taxon>
        <taxon>Rhodocyclales</taxon>
        <taxon>Rhodocyclaceae</taxon>
        <taxon>Aromatoleum</taxon>
    </lineage>
</organism>
<dbReference type="EMBL" id="WTVH01000002">
    <property type="protein sequence ID" value="NMF92196.1"/>
    <property type="molecule type" value="Genomic_DNA"/>
</dbReference>
<dbReference type="RefSeq" id="WP_169197510.1">
    <property type="nucleotide sequence ID" value="NZ_WTVH02000009.1"/>
</dbReference>
<sequence length="103" mass="12081">MHLVQILIPVTDNDGRRFERRTFERVRRELIARFGGLTAFVQAPALGLWKDAQSGTTAKDDMILVEVMVEAFDREWWVGYRAELERTFRQDEIVVRAIVCERI</sequence>
<accession>A0ABX1MY49</accession>
<gene>
    <name evidence="1" type="ORF">GO608_02480</name>
</gene>
<keyword evidence="2" id="KW-1185">Reference proteome</keyword>
<evidence type="ECO:0000313" key="1">
    <source>
        <dbReference type="EMBL" id="NMF92196.1"/>
    </source>
</evidence>
<dbReference type="Proteomes" id="UP000601990">
    <property type="component" value="Unassembled WGS sequence"/>
</dbReference>
<name>A0ABX1MY49_9RHOO</name>
<evidence type="ECO:0008006" key="3">
    <source>
        <dbReference type="Google" id="ProtNLM"/>
    </source>
</evidence>
<comment type="caution">
    <text evidence="1">The sequence shown here is derived from an EMBL/GenBank/DDBJ whole genome shotgun (WGS) entry which is preliminary data.</text>
</comment>